<reference evidence="3 4" key="1">
    <citation type="submission" date="2016-10" db="EMBL/GenBank/DDBJ databases">
        <authorList>
            <person name="de Groot N.N."/>
        </authorList>
    </citation>
    <scope>NUCLEOTIDE SEQUENCE [LARGE SCALE GENOMIC DNA]</scope>
    <source>
        <strain evidence="3 4">JCM 10630</strain>
    </source>
</reference>
<dbReference type="RefSeq" id="WP_074675388.1">
    <property type="nucleotide sequence ID" value="NZ_CBCSET010000001.1"/>
</dbReference>
<keyword evidence="1" id="KW-1133">Transmembrane helix</keyword>
<reference evidence="2 5" key="2">
    <citation type="submission" date="2023-11" db="EMBL/GenBank/DDBJ databases">
        <title>MicrobeMod: A computational toolkit for identifying prokaryotic methylation and restriction-modification with nanopore sequencing.</title>
        <authorList>
            <person name="Crits-Christoph A."/>
            <person name="Kang S.C."/>
            <person name="Lee H."/>
            <person name="Ostrov N."/>
        </authorList>
    </citation>
    <scope>NUCLEOTIDE SEQUENCE [LARGE SCALE GENOMIC DNA]</scope>
    <source>
        <strain evidence="2 5">ATCC BAA-571</strain>
    </source>
</reference>
<dbReference type="AlphaFoldDB" id="A0A1G6UVT3"/>
<name>A0A1G6UVT3_9GAMM</name>
<keyword evidence="1" id="KW-0812">Transmembrane</keyword>
<feature type="transmembrane region" description="Helical" evidence="1">
    <location>
        <begin position="100"/>
        <end position="120"/>
    </location>
</feature>
<dbReference type="Proteomes" id="UP001278050">
    <property type="component" value="Unassembled WGS sequence"/>
</dbReference>
<feature type="transmembrane region" description="Helical" evidence="1">
    <location>
        <begin position="41"/>
        <end position="63"/>
    </location>
</feature>
<dbReference type="OrthoDB" id="7029648at2"/>
<dbReference type="EMBL" id="FNAE01000001">
    <property type="protein sequence ID" value="SDD45458.1"/>
    <property type="molecule type" value="Genomic_DNA"/>
</dbReference>
<organism evidence="3 4">
    <name type="scientific">Ectopseudomonas alcaliphila</name>
    <dbReference type="NCBI Taxonomy" id="101564"/>
    <lineage>
        <taxon>Bacteria</taxon>
        <taxon>Pseudomonadati</taxon>
        <taxon>Pseudomonadota</taxon>
        <taxon>Gammaproteobacteria</taxon>
        <taxon>Pseudomonadales</taxon>
        <taxon>Pseudomonadaceae</taxon>
        <taxon>Ectopseudomonas</taxon>
    </lineage>
</organism>
<proteinExistence type="predicted"/>
<feature type="transmembrane region" description="Helical" evidence="1">
    <location>
        <begin position="75"/>
        <end position="94"/>
    </location>
</feature>
<evidence type="ECO:0000313" key="3">
    <source>
        <dbReference type="EMBL" id="SDD45458.1"/>
    </source>
</evidence>
<sequence length="137" mass="14919">MLKRLAAMGVLAASQMLLALLLYRSAFEAYRQVVGGIRRDISYGLQLHHSLYLFGALALFNAIWQMSCRSRRSGVIGACACMLLWTLFWANAFASMPYRSLLVVGIGTLVLALPALALLFRFARPGSVAVPQPGIAS</sequence>
<evidence type="ECO:0000256" key="1">
    <source>
        <dbReference type="SAM" id="Phobius"/>
    </source>
</evidence>
<dbReference type="Proteomes" id="UP000182413">
    <property type="component" value="Unassembled WGS sequence"/>
</dbReference>
<keyword evidence="5" id="KW-1185">Reference proteome</keyword>
<evidence type="ECO:0000313" key="5">
    <source>
        <dbReference type="Proteomes" id="UP001278050"/>
    </source>
</evidence>
<evidence type="ECO:0000313" key="2">
    <source>
        <dbReference type="EMBL" id="MDX5991640.1"/>
    </source>
</evidence>
<dbReference type="EMBL" id="JAWXXP010000001">
    <property type="protein sequence ID" value="MDX5991640.1"/>
    <property type="molecule type" value="Genomic_DNA"/>
</dbReference>
<keyword evidence="1" id="KW-0472">Membrane</keyword>
<accession>A0A1G6UVT3</accession>
<protein>
    <submittedName>
        <fullName evidence="3">Uncharacterized protein</fullName>
    </submittedName>
</protein>
<evidence type="ECO:0000313" key="4">
    <source>
        <dbReference type="Proteomes" id="UP000182413"/>
    </source>
</evidence>
<gene>
    <name evidence="3" type="ORF">SAMN05216575_101594</name>
    <name evidence="2" type="ORF">SIM71_06195</name>
</gene>